<reference evidence="1 2" key="1">
    <citation type="submission" date="2023-07" db="EMBL/GenBank/DDBJ databases">
        <title>Comparative genomics of wheat-associated soil bacteria to identify genetic determinants of phenazine resistance.</title>
        <authorList>
            <person name="Mouncey N."/>
        </authorList>
    </citation>
    <scope>NUCLEOTIDE SEQUENCE [LARGE SCALE GENOMIC DNA]</scope>
    <source>
        <strain evidence="1 2">W1I3</strain>
    </source>
</reference>
<organism evidence="1 2">
    <name type="scientific">Pseudarthrobacter siccitolerans</name>
    <dbReference type="NCBI Taxonomy" id="861266"/>
    <lineage>
        <taxon>Bacteria</taxon>
        <taxon>Bacillati</taxon>
        <taxon>Actinomycetota</taxon>
        <taxon>Actinomycetes</taxon>
        <taxon>Micrococcales</taxon>
        <taxon>Micrococcaceae</taxon>
        <taxon>Pseudarthrobacter</taxon>
    </lineage>
</organism>
<proteinExistence type="predicted"/>
<accession>A0ABU0PME5</accession>
<dbReference type="Proteomes" id="UP001236806">
    <property type="component" value="Unassembled WGS sequence"/>
</dbReference>
<gene>
    <name evidence="1" type="ORF">QFZ36_002308</name>
</gene>
<evidence type="ECO:0000313" key="2">
    <source>
        <dbReference type="Proteomes" id="UP001236806"/>
    </source>
</evidence>
<evidence type="ECO:0000313" key="1">
    <source>
        <dbReference type="EMBL" id="MDQ0674747.1"/>
    </source>
</evidence>
<keyword evidence="2" id="KW-1185">Reference proteome</keyword>
<name>A0ABU0PME5_9MICC</name>
<comment type="caution">
    <text evidence="1">The sequence shown here is derived from an EMBL/GenBank/DDBJ whole genome shotgun (WGS) entry which is preliminary data.</text>
</comment>
<dbReference type="EMBL" id="JAUSXB010000001">
    <property type="protein sequence ID" value="MDQ0674747.1"/>
    <property type="molecule type" value="Genomic_DNA"/>
</dbReference>
<protein>
    <recommendedName>
        <fullName evidence="3">Secreted protein</fullName>
    </recommendedName>
</protein>
<sequence length="66" mass="7348">MATWKSHRLWSVAAGLLAGPRSPGLVWMMQPFAGLSAVDFCSQSADFMRFRRRLPGWLRCCGTGNC</sequence>
<evidence type="ECO:0008006" key="3">
    <source>
        <dbReference type="Google" id="ProtNLM"/>
    </source>
</evidence>